<feature type="domain" description="Transposase IS30-like HTH" evidence="1">
    <location>
        <begin position="1"/>
        <end position="22"/>
    </location>
</feature>
<sequence>MRAIAKYLGRWPSTISRELRRNASTRTYRLGYRASLAQWHAERRAQRPKTAKLVINQRLHDYIQGRLAEIVVHAAHGQVVEGPQVRPWQGRNKLRRQDRRWASAWSPEQISQRLKVDFPEDESVRISPEKPCLNRSWNV</sequence>
<dbReference type="InterPro" id="IPR051917">
    <property type="entry name" value="Transposase-Integrase"/>
</dbReference>
<gene>
    <name evidence="2" type="ORF">GCM10010446_63470</name>
</gene>
<name>A0ABN3XMS7_9ACTN</name>
<dbReference type="PANTHER" id="PTHR10948">
    <property type="entry name" value="TRANSPOSASE"/>
    <property type="match status" value="1"/>
</dbReference>
<evidence type="ECO:0000259" key="1">
    <source>
        <dbReference type="Pfam" id="PF13936"/>
    </source>
</evidence>
<protein>
    <recommendedName>
        <fullName evidence="1">Transposase IS30-like HTH domain-containing protein</fullName>
    </recommendedName>
</protein>
<dbReference type="PANTHER" id="PTHR10948:SF23">
    <property type="entry name" value="TRANSPOSASE INSI FOR INSERTION SEQUENCE ELEMENT IS30A-RELATED"/>
    <property type="match status" value="1"/>
</dbReference>
<dbReference type="InterPro" id="IPR025246">
    <property type="entry name" value="IS30-like_HTH"/>
</dbReference>
<comment type="caution">
    <text evidence="2">The sequence shown here is derived from an EMBL/GenBank/DDBJ whole genome shotgun (WGS) entry which is preliminary data.</text>
</comment>
<dbReference type="EMBL" id="BAAAUD010000073">
    <property type="protein sequence ID" value="GAA2969058.1"/>
    <property type="molecule type" value="Genomic_DNA"/>
</dbReference>
<keyword evidence="3" id="KW-1185">Reference proteome</keyword>
<proteinExistence type="predicted"/>
<dbReference type="Proteomes" id="UP001500403">
    <property type="component" value="Unassembled WGS sequence"/>
</dbReference>
<organism evidence="2 3">
    <name type="scientific">Streptomyces enissocaesilis</name>
    <dbReference type="NCBI Taxonomy" id="332589"/>
    <lineage>
        <taxon>Bacteria</taxon>
        <taxon>Bacillati</taxon>
        <taxon>Actinomycetota</taxon>
        <taxon>Actinomycetes</taxon>
        <taxon>Kitasatosporales</taxon>
        <taxon>Streptomycetaceae</taxon>
        <taxon>Streptomyces</taxon>
        <taxon>Streptomyces rochei group</taxon>
    </lineage>
</organism>
<accession>A0ABN3XMS7</accession>
<evidence type="ECO:0000313" key="3">
    <source>
        <dbReference type="Proteomes" id="UP001500403"/>
    </source>
</evidence>
<dbReference type="Pfam" id="PF13936">
    <property type="entry name" value="HTH_38"/>
    <property type="match status" value="1"/>
</dbReference>
<reference evidence="2 3" key="1">
    <citation type="journal article" date="2019" name="Int. J. Syst. Evol. Microbiol.">
        <title>The Global Catalogue of Microorganisms (GCM) 10K type strain sequencing project: providing services to taxonomists for standard genome sequencing and annotation.</title>
        <authorList>
            <consortium name="The Broad Institute Genomics Platform"/>
            <consortium name="The Broad Institute Genome Sequencing Center for Infectious Disease"/>
            <person name="Wu L."/>
            <person name="Ma J."/>
        </authorList>
    </citation>
    <scope>NUCLEOTIDE SEQUENCE [LARGE SCALE GENOMIC DNA]</scope>
    <source>
        <strain evidence="2 3">JCM 9088</strain>
    </source>
</reference>
<evidence type="ECO:0000313" key="2">
    <source>
        <dbReference type="EMBL" id="GAA2969058.1"/>
    </source>
</evidence>